<feature type="transmembrane region" description="Helical" evidence="1">
    <location>
        <begin position="256"/>
        <end position="277"/>
    </location>
</feature>
<dbReference type="Pfam" id="PF19919">
    <property type="entry name" value="bpX3"/>
    <property type="match status" value="1"/>
</dbReference>
<sequence length="468" mass="52919">MKLALTFTDNNPYPRCGIFIKHASPKVWLEEMKRMQLKLSDCKAYPCPGLEANSISGVLIILKSAQKNLSVGHHVCIQKVHANFYIPENTQLNMALTNDEYDTLLHGNPHFFHHEFGMIELTEELRWETILEQPIAKFPTIETPAKGVRIPTEVSAFSIEIEEEQETDALGNPFAEAEIDPKELPFDMKKVLKGNNAEVEKYLKYLEQNPEAALKMAIPLDMMGTSRGKAYAAYKFKSNFFESIGLGTMSEASKKFFKVVGGIIAILLIFWIGHLVIQEVQHNEDEIVSSTTTVSSDSNEQLEQENLVLESTELGDDDSLDGNTNLQPAEEVKEETSIIAVIISIIFILATILLLVYYLKSKSNHAKKSELKNKSTSWLDLPEDSELFSFDEKGKTKESGLYFGGNELSLQNKIIIFFIILGLLIYLFYPILESEGFGTFYMVLAVFIVLRLLYFLLNKNKTIIDDNE</sequence>
<keyword evidence="1" id="KW-1133">Transmembrane helix</keyword>
<dbReference type="RefSeq" id="WP_187563939.1">
    <property type="nucleotide sequence ID" value="NZ_JACGWS010000014.1"/>
</dbReference>
<dbReference type="InterPro" id="IPR045551">
    <property type="entry name" value="bpX3"/>
</dbReference>
<keyword evidence="4" id="KW-1185">Reference proteome</keyword>
<gene>
    <name evidence="3" type="ORF">H2O64_19655</name>
</gene>
<evidence type="ECO:0000259" key="2">
    <source>
        <dbReference type="Pfam" id="PF19919"/>
    </source>
</evidence>
<name>A0ABR7QEA1_9FLAO</name>
<feature type="domain" description="MoxR-vWA-beta-propeller ternary system" evidence="2">
    <location>
        <begin position="2"/>
        <end position="172"/>
    </location>
</feature>
<proteinExistence type="predicted"/>
<evidence type="ECO:0000313" key="3">
    <source>
        <dbReference type="EMBL" id="MBC8756899.1"/>
    </source>
</evidence>
<dbReference type="Proteomes" id="UP000619238">
    <property type="component" value="Unassembled WGS sequence"/>
</dbReference>
<comment type="caution">
    <text evidence="3">The sequence shown here is derived from an EMBL/GenBank/DDBJ whole genome shotgun (WGS) entry which is preliminary data.</text>
</comment>
<accession>A0ABR7QEA1</accession>
<evidence type="ECO:0000256" key="1">
    <source>
        <dbReference type="SAM" id="Phobius"/>
    </source>
</evidence>
<protein>
    <recommendedName>
        <fullName evidence="2">MoxR-vWA-beta-propeller ternary system domain-containing protein</fullName>
    </recommendedName>
</protein>
<keyword evidence="1" id="KW-0472">Membrane</keyword>
<evidence type="ECO:0000313" key="4">
    <source>
        <dbReference type="Proteomes" id="UP000619238"/>
    </source>
</evidence>
<feature type="transmembrane region" description="Helical" evidence="1">
    <location>
        <begin position="338"/>
        <end position="359"/>
    </location>
</feature>
<dbReference type="EMBL" id="JACGWS010000014">
    <property type="protein sequence ID" value="MBC8756899.1"/>
    <property type="molecule type" value="Genomic_DNA"/>
</dbReference>
<feature type="transmembrane region" description="Helical" evidence="1">
    <location>
        <begin position="414"/>
        <end position="432"/>
    </location>
</feature>
<feature type="transmembrane region" description="Helical" evidence="1">
    <location>
        <begin position="438"/>
        <end position="457"/>
    </location>
</feature>
<organism evidence="3 4">
    <name type="scientific">Kordia aestuariivivens</name>
    <dbReference type="NCBI Taxonomy" id="2759037"/>
    <lineage>
        <taxon>Bacteria</taxon>
        <taxon>Pseudomonadati</taxon>
        <taxon>Bacteroidota</taxon>
        <taxon>Flavobacteriia</taxon>
        <taxon>Flavobacteriales</taxon>
        <taxon>Flavobacteriaceae</taxon>
        <taxon>Kordia</taxon>
    </lineage>
</organism>
<reference evidence="3 4" key="1">
    <citation type="submission" date="2020-07" db="EMBL/GenBank/DDBJ databases">
        <title>Description of Kordia aestuariivivens sp. nov., isolated from a tidal flat.</title>
        <authorList>
            <person name="Park S."/>
            <person name="Yoon J.-H."/>
        </authorList>
    </citation>
    <scope>NUCLEOTIDE SEQUENCE [LARGE SCALE GENOMIC DNA]</scope>
    <source>
        <strain evidence="3 4">YSTF-M3</strain>
    </source>
</reference>
<keyword evidence="1" id="KW-0812">Transmembrane</keyword>